<evidence type="ECO:0000313" key="3">
    <source>
        <dbReference type="Proteomes" id="UP000260680"/>
    </source>
</evidence>
<dbReference type="RefSeq" id="WP_117418875.1">
    <property type="nucleotide sequence ID" value="NZ_BRPJ01000030.1"/>
</dbReference>
<dbReference type="Proteomes" id="UP000260680">
    <property type="component" value="Unassembled WGS sequence"/>
</dbReference>
<dbReference type="AlphaFoldDB" id="A0A3E2N7C8"/>
<name>A0A3E2N7C8_9FIRM</name>
<evidence type="ECO:0000313" key="2">
    <source>
        <dbReference type="EMBL" id="RFZ76909.1"/>
    </source>
</evidence>
<reference evidence="2 3" key="1">
    <citation type="submission" date="2018-07" db="EMBL/GenBank/DDBJ databases">
        <title>New species, Clostridium PI-S10-A1B.</title>
        <authorList>
            <person name="Krishna G."/>
            <person name="Summeta K."/>
            <person name="Shikha S."/>
            <person name="Prabhu P.B."/>
            <person name="Suresh K."/>
        </authorList>
    </citation>
    <scope>NUCLEOTIDE SEQUENCE [LARGE SCALE GENOMIC DNA]</scope>
    <source>
        <strain evidence="2 3">PI-S10-A1B</strain>
    </source>
</reference>
<evidence type="ECO:0000313" key="1">
    <source>
        <dbReference type="EMBL" id="GLB29777.1"/>
    </source>
</evidence>
<evidence type="ECO:0000313" key="4">
    <source>
        <dbReference type="Proteomes" id="UP001419084"/>
    </source>
</evidence>
<dbReference type="EMBL" id="BRPJ01000030">
    <property type="protein sequence ID" value="GLB29777.1"/>
    <property type="molecule type" value="Genomic_DNA"/>
</dbReference>
<dbReference type="InterPro" id="IPR023964">
    <property type="entry name" value="Bacteriocin_CLOSPO-01332_put"/>
</dbReference>
<dbReference type="Proteomes" id="UP001419084">
    <property type="component" value="Unassembled WGS sequence"/>
</dbReference>
<comment type="caution">
    <text evidence="2">The sequence shown here is derived from an EMBL/GenBank/DDBJ whole genome shotgun (WGS) entry which is preliminary data.</text>
</comment>
<proteinExistence type="predicted"/>
<reference evidence="1 4" key="2">
    <citation type="journal article" date="2024" name="Int. J. Syst. Evol. Microbiol.">
        <title>Lacrimispora brassicae sp. nov. isolated from fermented cabbage, and proposal of Clostridium indicum Gundawar et al. 2019 and Clostridium methoxybenzovorans Mechichi et al. 1999 as heterotypic synonyms of Lacrimispora amygdalina (Parshina et al. 2003) Haas and Blanchard 2020 and Lacrimispora indolis (McClung and McCoy 1957) Haas and Blanchard 2020, respectively.</title>
        <authorList>
            <person name="Kobayashi H."/>
            <person name="Tanizawa Y."/>
            <person name="Sakamoto M."/>
            <person name="Ohkuma M."/>
            <person name="Tohno M."/>
        </authorList>
    </citation>
    <scope>NUCLEOTIDE SEQUENCE [LARGE SCALE GENOMIC DNA]</scope>
    <source>
        <strain evidence="1 4">DSM 12857</strain>
    </source>
</reference>
<accession>A0A3E2N7C8</accession>
<dbReference type="EMBL" id="QOHO01000071">
    <property type="protein sequence ID" value="RFZ76909.1"/>
    <property type="molecule type" value="Genomic_DNA"/>
</dbReference>
<dbReference type="OrthoDB" id="2061509at2"/>
<gene>
    <name evidence="2" type="ORF">DS742_20755</name>
    <name evidence="1" type="ORF">LAD12857_17000</name>
</gene>
<organism evidence="2 3">
    <name type="scientific">Lacrimispora amygdalina</name>
    <dbReference type="NCBI Taxonomy" id="253257"/>
    <lineage>
        <taxon>Bacteria</taxon>
        <taxon>Bacillati</taxon>
        <taxon>Bacillota</taxon>
        <taxon>Clostridia</taxon>
        <taxon>Lachnospirales</taxon>
        <taxon>Lachnospiraceae</taxon>
        <taxon>Lacrimispora</taxon>
    </lineage>
</organism>
<keyword evidence="4" id="KW-1185">Reference proteome</keyword>
<sequence length="65" mass="6789">MKFINPIGRNPGSGIQPQACTCSSGYAGYRGNDDGCIHCGCGCGGDGEYRTGNRVKSIRTIRSSS</sequence>
<dbReference type="NCBIfam" id="TIGR04067">
    <property type="entry name" value="oc_CLOSPO_01332"/>
    <property type="match status" value="1"/>
</dbReference>
<protein>
    <submittedName>
        <fullName evidence="2">Bacteriocin</fullName>
    </submittedName>
</protein>